<dbReference type="SUPFAM" id="SSF53335">
    <property type="entry name" value="S-adenosyl-L-methionine-dependent methyltransferases"/>
    <property type="match status" value="1"/>
</dbReference>
<evidence type="ECO:0000313" key="8">
    <source>
        <dbReference type="EMBL" id="CAI3990901.1"/>
    </source>
</evidence>
<reference evidence="8" key="1">
    <citation type="submission" date="2022-10" db="EMBL/GenBank/DDBJ databases">
        <authorList>
            <person name="Chen Y."/>
            <person name="Dougan E. K."/>
            <person name="Chan C."/>
            <person name="Rhodes N."/>
            <person name="Thang M."/>
        </authorList>
    </citation>
    <scope>NUCLEOTIDE SEQUENCE</scope>
</reference>
<dbReference type="Pfam" id="PF05050">
    <property type="entry name" value="Methyltransf_21"/>
    <property type="match status" value="1"/>
</dbReference>
<organism evidence="8">
    <name type="scientific">Cladocopium goreaui</name>
    <dbReference type="NCBI Taxonomy" id="2562237"/>
    <lineage>
        <taxon>Eukaryota</taxon>
        <taxon>Sar</taxon>
        <taxon>Alveolata</taxon>
        <taxon>Dinophyceae</taxon>
        <taxon>Suessiales</taxon>
        <taxon>Symbiodiniaceae</taxon>
        <taxon>Cladocopium</taxon>
    </lineage>
</organism>
<evidence type="ECO:0000256" key="6">
    <source>
        <dbReference type="SAM" id="Phobius"/>
    </source>
</evidence>
<dbReference type="OrthoDB" id="408477at2759"/>
<keyword evidence="5 6" id="KW-0472">Membrane</keyword>
<comment type="similarity">
    <text evidence="2">Belongs to the TMEM151 family.</text>
</comment>
<comment type="caution">
    <text evidence="8">The sequence shown here is derived from an EMBL/GenBank/DDBJ whole genome shotgun (WGS) entry which is preliminary data.</text>
</comment>
<proteinExistence type="inferred from homology"/>
<dbReference type="GO" id="GO:0016020">
    <property type="term" value="C:membrane"/>
    <property type="evidence" value="ECO:0007669"/>
    <property type="project" value="UniProtKB-SubCell"/>
</dbReference>
<dbReference type="Gene3D" id="3.40.50.150">
    <property type="entry name" value="Vaccinia Virus protein VP39"/>
    <property type="match status" value="1"/>
</dbReference>
<feature type="transmembrane region" description="Helical" evidence="6">
    <location>
        <begin position="330"/>
        <end position="348"/>
    </location>
</feature>
<keyword evidence="3 6" id="KW-0812">Transmembrane</keyword>
<feature type="transmembrane region" description="Helical" evidence="6">
    <location>
        <begin position="530"/>
        <end position="548"/>
    </location>
</feature>
<evidence type="ECO:0000256" key="5">
    <source>
        <dbReference type="ARBA" id="ARBA00023136"/>
    </source>
</evidence>
<gene>
    <name evidence="8" type="ORF">C1SCF055_LOCUS17851</name>
</gene>
<feature type="transmembrane region" description="Helical" evidence="6">
    <location>
        <begin position="68"/>
        <end position="83"/>
    </location>
</feature>
<dbReference type="InterPro" id="IPR026767">
    <property type="entry name" value="Tmem151"/>
</dbReference>
<evidence type="ECO:0000313" key="10">
    <source>
        <dbReference type="Proteomes" id="UP001152797"/>
    </source>
</evidence>
<comment type="subcellular location">
    <subcellularLocation>
        <location evidence="1">Membrane</location>
        <topology evidence="1">Multi-pass membrane protein</topology>
    </subcellularLocation>
</comment>
<name>A0A9P1CGE0_9DINO</name>
<dbReference type="InterPro" id="IPR029063">
    <property type="entry name" value="SAM-dependent_MTases_sf"/>
</dbReference>
<evidence type="ECO:0000259" key="7">
    <source>
        <dbReference type="Pfam" id="PF05050"/>
    </source>
</evidence>
<protein>
    <submittedName>
        <fullName evidence="9">Transmembrane protein 151 homolog</fullName>
    </submittedName>
</protein>
<dbReference type="PANTHER" id="PTHR31893:SF5">
    <property type="entry name" value="TRANSMEMBRANE PROTEIN 151 HOMOLOG"/>
    <property type="match status" value="1"/>
</dbReference>
<evidence type="ECO:0000256" key="3">
    <source>
        <dbReference type="ARBA" id="ARBA00022692"/>
    </source>
</evidence>
<keyword evidence="10" id="KW-1185">Reference proteome</keyword>
<evidence type="ECO:0000256" key="4">
    <source>
        <dbReference type="ARBA" id="ARBA00022989"/>
    </source>
</evidence>
<dbReference type="EMBL" id="CAMXCT030001527">
    <property type="protein sequence ID" value="CAL4778213.1"/>
    <property type="molecule type" value="Genomic_DNA"/>
</dbReference>
<dbReference type="PANTHER" id="PTHR31893">
    <property type="entry name" value="TRANSMEMBRANE PROTEIN 151 HOMOLOG"/>
    <property type="match status" value="1"/>
</dbReference>
<evidence type="ECO:0000256" key="1">
    <source>
        <dbReference type="ARBA" id="ARBA00004141"/>
    </source>
</evidence>
<dbReference type="Pfam" id="PF14857">
    <property type="entry name" value="TMEM151"/>
    <property type="match status" value="1"/>
</dbReference>
<dbReference type="Proteomes" id="UP001152797">
    <property type="component" value="Unassembled WGS sequence"/>
</dbReference>
<feature type="domain" description="Methyltransferase FkbM" evidence="7">
    <location>
        <begin position="135"/>
        <end position="291"/>
    </location>
</feature>
<dbReference type="EMBL" id="CAMXCT020001527">
    <property type="protein sequence ID" value="CAL1144276.1"/>
    <property type="molecule type" value="Genomic_DNA"/>
</dbReference>
<dbReference type="AlphaFoldDB" id="A0A9P1CGE0"/>
<evidence type="ECO:0000256" key="2">
    <source>
        <dbReference type="ARBA" id="ARBA00009583"/>
    </source>
</evidence>
<dbReference type="EMBL" id="CAMXCT010001527">
    <property type="protein sequence ID" value="CAI3990901.1"/>
    <property type="molecule type" value="Genomic_DNA"/>
</dbReference>
<evidence type="ECO:0000313" key="9">
    <source>
        <dbReference type="EMBL" id="CAL4778213.1"/>
    </source>
</evidence>
<reference evidence="9 10" key="2">
    <citation type="submission" date="2024-05" db="EMBL/GenBank/DDBJ databases">
        <authorList>
            <person name="Chen Y."/>
            <person name="Shah S."/>
            <person name="Dougan E. K."/>
            <person name="Thang M."/>
            <person name="Chan C."/>
        </authorList>
    </citation>
    <scope>NUCLEOTIDE SEQUENCE [LARGE SCALE GENOMIC DNA]</scope>
</reference>
<sequence>MARELQVSPYTFKLITVGSGLPVEGNGVRVESLAESGRIDLTMMKIENPGGSLAKVCCFPVFPRRKKLLFLALASCLGVFLTWQRMTKYRFLRANFIPLSGLMAPALRSDLSEGQIYVTLKEQGILVPKGGCIWDIGANDGVWNSNSFYLINYLNYSAVLFEPEAEVFLSLRRRYATADSPFAGRVELYNMALMKSADVMEYRVFPASLESTLVKTRRQYDPQPDYRYHVAGADARMVCDQQKEYLKTGRCGETNSQTFSVLSIDAEGSDRSIFSRIHELGCSFDLVIIEAAGEDLVEDGIPTPDSQGYLQLQSKGDGSPRSDAARRSRLTATVAILLFTALVAGFFHFPYGLLVWYVVYLVEALFFNPTAKGLMRLKQTECILDYIDDIKACRPAPEIKAQCYHMETRTRHTTNQDGTTRTETYSERVDTASFTERLMVAQWDDITGNVVDGLSYFPLLHVHFEIQWEAGDAETHRSHERQRQALKARAAAADVSHDMSEELRLIDEQGQECPFYTDMIGTTGDSFPMWLGYLPYAICCILCLSWPYRYCLAQRAVKGDFIFEKSRLLKSWSPICNVTNYQVR</sequence>
<accession>A0A9P1CGE0</accession>
<keyword evidence="4 6" id="KW-1133">Transmembrane helix</keyword>
<dbReference type="InterPro" id="IPR006342">
    <property type="entry name" value="FkbM_mtfrase"/>
</dbReference>